<sequence length="181" mass="18489">MSTNVTTMKGGRAQPGNLESGLPPQNNGHVLLFKCIPATAEISFGLTFSTSSANVAYAISSTSSVTSTTSLLSPLPSPSPSPIVVSSIQGPQIISRETQIIYSKLGLAPTGIESMSTTSTAIEEVASCAPVVAIEEVASIAPAASRDPVDDFTSIGTEVVNDSTNSTRIGVASDFTHSVSV</sequence>
<dbReference type="EMBL" id="JBJUIK010000006">
    <property type="protein sequence ID" value="KAL3525139.1"/>
    <property type="molecule type" value="Genomic_DNA"/>
</dbReference>
<dbReference type="AlphaFoldDB" id="A0ABD3A1M1"/>
<proteinExistence type="predicted"/>
<evidence type="ECO:0000313" key="3">
    <source>
        <dbReference type="Proteomes" id="UP001630127"/>
    </source>
</evidence>
<accession>A0ABD3A1M1</accession>
<gene>
    <name evidence="2" type="ORF">ACH5RR_013511</name>
</gene>
<reference evidence="2 3" key="1">
    <citation type="submission" date="2024-11" db="EMBL/GenBank/DDBJ databases">
        <title>A near-complete genome assembly of Cinchona calisaya.</title>
        <authorList>
            <person name="Lian D.C."/>
            <person name="Zhao X.W."/>
            <person name="Wei L."/>
        </authorList>
    </citation>
    <scope>NUCLEOTIDE SEQUENCE [LARGE SCALE GENOMIC DNA]</scope>
    <source>
        <tissue evidence="2">Nenye</tissue>
    </source>
</reference>
<feature type="region of interest" description="Disordered" evidence="1">
    <location>
        <begin position="1"/>
        <end position="22"/>
    </location>
</feature>
<dbReference type="Proteomes" id="UP001630127">
    <property type="component" value="Unassembled WGS sequence"/>
</dbReference>
<protein>
    <submittedName>
        <fullName evidence="2">Uncharacterized protein</fullName>
    </submittedName>
</protein>
<evidence type="ECO:0000256" key="1">
    <source>
        <dbReference type="SAM" id="MobiDB-lite"/>
    </source>
</evidence>
<keyword evidence="3" id="KW-1185">Reference proteome</keyword>
<name>A0ABD3A1M1_9GENT</name>
<comment type="caution">
    <text evidence="2">The sequence shown here is derived from an EMBL/GenBank/DDBJ whole genome shotgun (WGS) entry which is preliminary data.</text>
</comment>
<organism evidence="2 3">
    <name type="scientific">Cinchona calisaya</name>
    <dbReference type="NCBI Taxonomy" id="153742"/>
    <lineage>
        <taxon>Eukaryota</taxon>
        <taxon>Viridiplantae</taxon>
        <taxon>Streptophyta</taxon>
        <taxon>Embryophyta</taxon>
        <taxon>Tracheophyta</taxon>
        <taxon>Spermatophyta</taxon>
        <taxon>Magnoliopsida</taxon>
        <taxon>eudicotyledons</taxon>
        <taxon>Gunneridae</taxon>
        <taxon>Pentapetalae</taxon>
        <taxon>asterids</taxon>
        <taxon>lamiids</taxon>
        <taxon>Gentianales</taxon>
        <taxon>Rubiaceae</taxon>
        <taxon>Cinchonoideae</taxon>
        <taxon>Cinchoneae</taxon>
        <taxon>Cinchona</taxon>
    </lineage>
</organism>
<evidence type="ECO:0000313" key="2">
    <source>
        <dbReference type="EMBL" id="KAL3525139.1"/>
    </source>
</evidence>